<sequence length="179" mass="21092">MEKLHLPAGYDTVLEEFAKKNNVAFETAFYNLMDFIQLKDYSFHSVKVLVENPDSYLEEGTEIEESEILLAYMESFGENTVGAKVYGYYKRENAFLALEIEYDNPLSCWEILSMFQRKIPSMEVKNGELYLFYVHNLQETDTSPDGFPHIRELSEVEEKYTKAGYFESIYLEEEEEWED</sequence>
<dbReference type="HOGENOM" id="CLU_1459936_0_0_9"/>
<accession>G9WMD8</accession>
<reference evidence="1" key="2">
    <citation type="submission" date="2013-03" db="EMBL/GenBank/DDBJ databases">
        <title>The Genome Sequence of Oribacterium sp. ACB1.</title>
        <authorList>
            <consortium name="The Broad Institute Genomics Platform"/>
            <consortium name="The Broad Institute Genome Sequencing Center for Infectious Disease"/>
            <person name="Earl A."/>
            <person name="Ward D."/>
            <person name="Feldgarden M."/>
            <person name="Gevers D."/>
            <person name="Sizova M."/>
            <person name="Hazen A."/>
            <person name="Epstein S."/>
            <person name="Walker B."/>
            <person name="Young S."/>
            <person name="Zeng Q."/>
            <person name="Gargeya S."/>
            <person name="Fitzgerald M."/>
            <person name="Haas B."/>
            <person name="Abouelleil A."/>
            <person name="Allen A.W."/>
            <person name="Alvarado L."/>
            <person name="Arachchi H.M."/>
            <person name="Berlin A.M."/>
            <person name="Chapman S.B."/>
            <person name="Gainer-Dewar J."/>
            <person name="Goldberg J."/>
            <person name="Griggs A."/>
            <person name="Gujja S."/>
            <person name="Hansen M."/>
            <person name="Howarth C."/>
            <person name="Imamovic A."/>
            <person name="Ireland A."/>
            <person name="Larimer J."/>
            <person name="McCowan C."/>
            <person name="Murphy C."/>
            <person name="Pearson M."/>
            <person name="Poon T.W."/>
            <person name="Priest M."/>
            <person name="Roberts A."/>
            <person name="Saif S."/>
            <person name="Shea T."/>
            <person name="Sisk P."/>
            <person name="Sykes S."/>
            <person name="Wortman J."/>
            <person name="Nusbaum C."/>
            <person name="Birren B."/>
        </authorList>
    </citation>
    <scope>NUCLEOTIDE SEQUENCE [LARGE SCALE GENOMIC DNA]</scope>
    <source>
        <strain evidence="1">ACB1</strain>
    </source>
</reference>
<comment type="caution">
    <text evidence="1">The sequence shown here is derived from an EMBL/GenBank/DDBJ whole genome shotgun (WGS) entry which is preliminary data.</text>
</comment>
<dbReference type="RefSeq" id="WP_009534383.1">
    <property type="nucleotide sequence ID" value="NZ_KE148312.1"/>
</dbReference>
<dbReference type="PATRIC" id="fig|796943.3.peg.916"/>
<keyword evidence="2" id="KW-1185">Reference proteome</keyword>
<organism evidence="1 2">
    <name type="scientific">Oribacterium parvum ACB1</name>
    <dbReference type="NCBI Taxonomy" id="796943"/>
    <lineage>
        <taxon>Bacteria</taxon>
        <taxon>Bacillati</taxon>
        <taxon>Bacillota</taxon>
        <taxon>Clostridia</taxon>
        <taxon>Lachnospirales</taxon>
        <taxon>Lachnospiraceae</taxon>
        <taxon>Oribacterium</taxon>
    </lineage>
</organism>
<gene>
    <name evidence="1" type="ORF">HMPREF9625_00521</name>
</gene>
<evidence type="ECO:0000313" key="1">
    <source>
        <dbReference type="EMBL" id="EHL11691.1"/>
    </source>
</evidence>
<dbReference type="EMBL" id="AFZC02000003">
    <property type="protein sequence ID" value="EHL11691.1"/>
    <property type="molecule type" value="Genomic_DNA"/>
</dbReference>
<reference evidence="1" key="1">
    <citation type="submission" date="2011-08" db="EMBL/GenBank/DDBJ databases">
        <authorList>
            <consortium name="The Broad Institute Genome Sequencing Platform"/>
            <person name="Earl A."/>
            <person name="Ward D."/>
            <person name="Feldgarden M."/>
            <person name="Gevers D."/>
            <person name="Sizova M."/>
            <person name="Hazen A."/>
            <person name="Epstein S."/>
            <person name="Young S.K."/>
            <person name="Zeng Q."/>
            <person name="Gargeya S."/>
            <person name="Fitzgerald M."/>
            <person name="Haas B."/>
            <person name="Abouelleil A."/>
            <person name="Alvarado L."/>
            <person name="Arachchi H.M."/>
            <person name="Berlin A."/>
            <person name="Brown A."/>
            <person name="Chapman S.B."/>
            <person name="Chen Z."/>
            <person name="Dunbar C."/>
            <person name="Freedman E."/>
            <person name="Gearin G."/>
            <person name="Gellesch M."/>
            <person name="Goldberg J."/>
            <person name="Griggs A."/>
            <person name="Gujja S."/>
            <person name="Heiman D."/>
            <person name="Howarth C."/>
            <person name="Larson L."/>
            <person name="Lui A."/>
            <person name="MacDonald P.J.P."/>
            <person name="Montmayeur A."/>
            <person name="Murphy C."/>
            <person name="Neiman D."/>
            <person name="Pearson M."/>
            <person name="Priest M."/>
            <person name="Roberts A."/>
            <person name="Saif S."/>
            <person name="Shea T."/>
            <person name="Shenoy N."/>
            <person name="Sisk P."/>
            <person name="Stolte C."/>
            <person name="Sykes S."/>
            <person name="Wortman J."/>
            <person name="Nusbaum C."/>
            <person name="Birren B."/>
        </authorList>
    </citation>
    <scope>NUCLEOTIDE SEQUENCE</scope>
    <source>
        <strain evidence="1">ACB1</strain>
    </source>
</reference>
<proteinExistence type="predicted"/>
<dbReference type="AlphaFoldDB" id="G9WMD8"/>
<dbReference type="Proteomes" id="UP000018461">
    <property type="component" value="Unassembled WGS sequence"/>
</dbReference>
<name>G9WMD8_9FIRM</name>
<protein>
    <submittedName>
        <fullName evidence="1">Uncharacterized protein</fullName>
    </submittedName>
</protein>
<evidence type="ECO:0000313" key="2">
    <source>
        <dbReference type="Proteomes" id="UP000018461"/>
    </source>
</evidence>